<protein>
    <submittedName>
        <fullName evidence="1">Uncharacterized protein</fullName>
    </submittedName>
</protein>
<evidence type="ECO:0000313" key="1">
    <source>
        <dbReference type="EMBL" id="TDW96933.1"/>
    </source>
</evidence>
<dbReference type="RefSeq" id="WP_133998260.1">
    <property type="nucleotide sequence ID" value="NZ_SODV01000002.1"/>
</dbReference>
<dbReference type="AlphaFoldDB" id="A0A4R8DGX6"/>
<gene>
    <name evidence="1" type="ORF">EDB95_4769</name>
</gene>
<comment type="caution">
    <text evidence="1">The sequence shown here is derived from an EMBL/GenBank/DDBJ whole genome shotgun (WGS) entry which is preliminary data.</text>
</comment>
<name>A0A4R8DGX6_9BACT</name>
<evidence type="ECO:0000313" key="2">
    <source>
        <dbReference type="Proteomes" id="UP000294498"/>
    </source>
</evidence>
<sequence length="361" mass="40022">MTPSARWLLTVACIALPVLMVYCLYTGTYQPNKEDNGFNRTWAGWVAAPEDTIRADFRYGEICGVTPSGFFVEMPGHKNQVARFGWSLGAAHVSGFALPNNPHIWSRVHCQVDSPYIYLFAGNGPDVFKGRLDTPAQLLQHHYPYPTFIKGIALTGGEYLIRGYDKDSGAYHLPFILWDPATNRQVRKTDPFHSAAAFGLAADGTMHYDTATKRLVFVQFYRNGILMLDTDFSVTRFLPTIDTVAHGRTADGSYQENGTVKYTNSTPQFFVNWNTAVSDGLLFINSLLRADNEPKGTFEDASDIDVYDLSGGGYRYSLKVPRLDGRKLVSFAVRGRAMVVCYPGGLVTYRLVNGAPPPATP</sequence>
<proteinExistence type="predicted"/>
<accession>A0A4R8DGX6</accession>
<reference evidence="1 2" key="1">
    <citation type="submission" date="2019-03" db="EMBL/GenBank/DDBJ databases">
        <title>Genomic Encyclopedia of Type Strains, Phase IV (KMG-IV): sequencing the most valuable type-strain genomes for metagenomic binning, comparative biology and taxonomic classification.</title>
        <authorList>
            <person name="Goeker M."/>
        </authorList>
    </citation>
    <scope>NUCLEOTIDE SEQUENCE [LARGE SCALE GENOMIC DNA]</scope>
    <source>
        <strain evidence="1 2">DSM 100059</strain>
    </source>
</reference>
<dbReference type="EMBL" id="SODV01000002">
    <property type="protein sequence ID" value="TDW96933.1"/>
    <property type="molecule type" value="Genomic_DNA"/>
</dbReference>
<organism evidence="1 2">
    <name type="scientific">Dinghuibacter silviterrae</name>
    <dbReference type="NCBI Taxonomy" id="1539049"/>
    <lineage>
        <taxon>Bacteria</taxon>
        <taxon>Pseudomonadati</taxon>
        <taxon>Bacteroidota</taxon>
        <taxon>Chitinophagia</taxon>
        <taxon>Chitinophagales</taxon>
        <taxon>Chitinophagaceae</taxon>
        <taxon>Dinghuibacter</taxon>
    </lineage>
</organism>
<keyword evidence="2" id="KW-1185">Reference proteome</keyword>
<dbReference type="Proteomes" id="UP000294498">
    <property type="component" value="Unassembled WGS sequence"/>
</dbReference>
<dbReference type="OrthoDB" id="673785at2"/>